<proteinExistence type="predicted"/>
<name>A0A9D3VX76_9ROSI</name>
<sequence>MTRRNPGILVQYNPKIEASARRNQGQTLQRKKQQEQRERQSNLESTSAMPPREPELIPNKRPFPNATTPITNPTPLQALEENIRKYSPSFAPTVVVAAVVIDHGEYPLPFFVFKCTLYFFSYWDNTIK</sequence>
<comment type="caution">
    <text evidence="2">The sequence shown here is derived from an EMBL/GenBank/DDBJ whole genome shotgun (WGS) entry which is preliminary data.</text>
</comment>
<organism evidence="2 3">
    <name type="scientific">Gossypium stocksii</name>
    <dbReference type="NCBI Taxonomy" id="47602"/>
    <lineage>
        <taxon>Eukaryota</taxon>
        <taxon>Viridiplantae</taxon>
        <taxon>Streptophyta</taxon>
        <taxon>Embryophyta</taxon>
        <taxon>Tracheophyta</taxon>
        <taxon>Spermatophyta</taxon>
        <taxon>Magnoliopsida</taxon>
        <taxon>eudicotyledons</taxon>
        <taxon>Gunneridae</taxon>
        <taxon>Pentapetalae</taxon>
        <taxon>rosids</taxon>
        <taxon>malvids</taxon>
        <taxon>Malvales</taxon>
        <taxon>Malvaceae</taxon>
        <taxon>Malvoideae</taxon>
        <taxon>Gossypium</taxon>
    </lineage>
</organism>
<protein>
    <submittedName>
        <fullName evidence="2">Uncharacterized protein</fullName>
    </submittedName>
</protein>
<gene>
    <name evidence="2" type="ORF">J1N35_015032</name>
</gene>
<evidence type="ECO:0000313" key="2">
    <source>
        <dbReference type="EMBL" id="KAH1098111.1"/>
    </source>
</evidence>
<dbReference type="OrthoDB" id="1305902at2759"/>
<dbReference type="AlphaFoldDB" id="A0A9D3VX76"/>
<feature type="region of interest" description="Disordered" evidence="1">
    <location>
        <begin position="1"/>
        <end position="73"/>
    </location>
</feature>
<feature type="compositionally biased region" description="Low complexity" evidence="1">
    <location>
        <begin position="62"/>
        <end position="73"/>
    </location>
</feature>
<feature type="compositionally biased region" description="Basic and acidic residues" evidence="1">
    <location>
        <begin position="32"/>
        <end position="41"/>
    </location>
</feature>
<accession>A0A9D3VX76</accession>
<dbReference type="Proteomes" id="UP000828251">
    <property type="component" value="Unassembled WGS sequence"/>
</dbReference>
<keyword evidence="3" id="KW-1185">Reference proteome</keyword>
<dbReference type="EMBL" id="JAIQCV010000005">
    <property type="protein sequence ID" value="KAH1098111.1"/>
    <property type="molecule type" value="Genomic_DNA"/>
</dbReference>
<evidence type="ECO:0000256" key="1">
    <source>
        <dbReference type="SAM" id="MobiDB-lite"/>
    </source>
</evidence>
<evidence type="ECO:0000313" key="3">
    <source>
        <dbReference type="Proteomes" id="UP000828251"/>
    </source>
</evidence>
<reference evidence="2 3" key="1">
    <citation type="journal article" date="2021" name="Plant Biotechnol. J.">
        <title>Multi-omics assisted identification of the key and species-specific regulatory components of drought-tolerant mechanisms in Gossypium stocksii.</title>
        <authorList>
            <person name="Yu D."/>
            <person name="Ke L."/>
            <person name="Zhang D."/>
            <person name="Wu Y."/>
            <person name="Sun Y."/>
            <person name="Mei J."/>
            <person name="Sun J."/>
            <person name="Sun Y."/>
        </authorList>
    </citation>
    <scope>NUCLEOTIDE SEQUENCE [LARGE SCALE GENOMIC DNA]</scope>
    <source>
        <strain evidence="3">cv. E1</strain>
        <tissue evidence="2">Leaf</tissue>
    </source>
</reference>